<dbReference type="InterPro" id="IPR016179">
    <property type="entry name" value="Insulin-like"/>
</dbReference>
<protein>
    <recommendedName>
        <fullName evidence="4">Insulin-like domain-containing protein</fullName>
    </recommendedName>
</protein>
<keyword evidence="6" id="KW-1185">Reference proteome</keyword>
<evidence type="ECO:0000256" key="3">
    <source>
        <dbReference type="ARBA" id="ARBA00022729"/>
    </source>
</evidence>
<evidence type="ECO:0000256" key="2">
    <source>
        <dbReference type="ARBA" id="ARBA00022685"/>
    </source>
</evidence>
<dbReference type="PROSITE" id="PS00262">
    <property type="entry name" value="INSULIN"/>
    <property type="match status" value="1"/>
</dbReference>
<gene>
    <name evidence="5" type="ORF">EEDITHA_LOCUS19876</name>
</gene>
<dbReference type="GO" id="GO:0005576">
    <property type="term" value="C:extracellular region"/>
    <property type="evidence" value="ECO:0007669"/>
    <property type="project" value="InterPro"/>
</dbReference>
<evidence type="ECO:0000313" key="5">
    <source>
        <dbReference type="EMBL" id="CAH2105639.1"/>
    </source>
</evidence>
<comment type="similarity">
    <text evidence="1">Belongs to the insulin family.</text>
</comment>
<dbReference type="EMBL" id="CAKOGL010000028">
    <property type="protein sequence ID" value="CAH2105639.1"/>
    <property type="molecule type" value="Genomic_DNA"/>
</dbReference>
<dbReference type="Proteomes" id="UP001153954">
    <property type="component" value="Unassembled WGS sequence"/>
</dbReference>
<evidence type="ECO:0000313" key="6">
    <source>
        <dbReference type="Proteomes" id="UP001153954"/>
    </source>
</evidence>
<dbReference type="Pfam" id="PF00049">
    <property type="entry name" value="Insulin"/>
    <property type="match status" value="1"/>
</dbReference>
<dbReference type="InterPro" id="IPR022353">
    <property type="entry name" value="Insulin_CS"/>
</dbReference>
<evidence type="ECO:0000256" key="1">
    <source>
        <dbReference type="ARBA" id="ARBA00009034"/>
    </source>
</evidence>
<reference evidence="5" key="1">
    <citation type="submission" date="2022-03" db="EMBL/GenBank/DDBJ databases">
        <authorList>
            <person name="Tunstrom K."/>
        </authorList>
    </citation>
    <scope>NUCLEOTIDE SEQUENCE</scope>
</reference>
<feature type="domain" description="Insulin-like" evidence="4">
    <location>
        <begin position="51"/>
        <end position="127"/>
    </location>
</feature>
<keyword evidence="2" id="KW-0165">Cleavage on pair of basic residues</keyword>
<name>A0AAU9V2N7_EUPED</name>
<keyword evidence="3" id="KW-0732">Signal</keyword>
<dbReference type="SUPFAM" id="SSF56994">
    <property type="entry name" value="Insulin-like"/>
    <property type="match status" value="1"/>
</dbReference>
<evidence type="ECO:0000259" key="4">
    <source>
        <dbReference type="Pfam" id="PF00049"/>
    </source>
</evidence>
<dbReference type="AlphaFoldDB" id="A0AAU9V2N7"/>
<dbReference type="InterPro" id="IPR036438">
    <property type="entry name" value="Insulin-like_sf"/>
</dbReference>
<dbReference type="GO" id="GO:0005179">
    <property type="term" value="F:hormone activity"/>
    <property type="evidence" value="ECO:0007669"/>
    <property type="project" value="InterPro"/>
</dbReference>
<proteinExistence type="inferred from homology"/>
<dbReference type="CDD" id="cd00101">
    <property type="entry name" value="IlGF_like"/>
    <property type="match status" value="1"/>
</dbReference>
<organism evidence="5 6">
    <name type="scientific">Euphydryas editha</name>
    <name type="common">Edith's checkerspot</name>
    <dbReference type="NCBI Taxonomy" id="104508"/>
    <lineage>
        <taxon>Eukaryota</taxon>
        <taxon>Metazoa</taxon>
        <taxon>Ecdysozoa</taxon>
        <taxon>Arthropoda</taxon>
        <taxon>Hexapoda</taxon>
        <taxon>Insecta</taxon>
        <taxon>Pterygota</taxon>
        <taxon>Neoptera</taxon>
        <taxon>Endopterygota</taxon>
        <taxon>Lepidoptera</taxon>
        <taxon>Glossata</taxon>
        <taxon>Ditrysia</taxon>
        <taxon>Papilionoidea</taxon>
        <taxon>Nymphalidae</taxon>
        <taxon>Nymphalinae</taxon>
        <taxon>Euphydryas</taxon>
    </lineage>
</organism>
<sequence>MIPLVKRFGSILCSIDTVKVYIILLLCRNLTTIEGVENKKIYKMSDPVYTCSKWLSSLIYNICNNVYKIVKRDTSVMIDKLTPTDLLFKNRNERRKIAEIRWRRVRRQVASECCERPCTVENIIMYCPDDAKLLIENPDIFN</sequence>
<comment type="caution">
    <text evidence="5">The sequence shown here is derived from an EMBL/GenBank/DDBJ whole genome shotgun (WGS) entry which is preliminary data.</text>
</comment>
<accession>A0AAU9V2N7</accession>
<dbReference type="Gene3D" id="1.10.100.10">
    <property type="entry name" value="Insulin-like"/>
    <property type="match status" value="1"/>
</dbReference>